<feature type="compositionally biased region" description="Basic and acidic residues" evidence="1">
    <location>
        <begin position="1"/>
        <end position="16"/>
    </location>
</feature>
<evidence type="ECO:0000313" key="2">
    <source>
        <dbReference type="EMBL" id="NEY73389.1"/>
    </source>
</evidence>
<reference evidence="2 3" key="1">
    <citation type="submission" date="2020-02" db="EMBL/GenBank/DDBJ databases">
        <title>Bacillus aquiflavi sp. nov., isolated from yellow water of strong flavor Chinese baijiu in Yibin region of China.</title>
        <authorList>
            <person name="Xie J."/>
        </authorList>
    </citation>
    <scope>NUCLEOTIDE SEQUENCE [LARGE SCALE GENOMIC DNA]</scope>
    <source>
        <strain evidence="2 3">SA4</strain>
    </source>
</reference>
<evidence type="ECO:0000313" key="3">
    <source>
        <dbReference type="Proteomes" id="UP000481043"/>
    </source>
</evidence>
<evidence type="ECO:0000256" key="1">
    <source>
        <dbReference type="SAM" id="MobiDB-lite"/>
    </source>
</evidence>
<protein>
    <submittedName>
        <fullName evidence="2">Uncharacterized protein</fullName>
    </submittedName>
</protein>
<proteinExistence type="predicted"/>
<dbReference type="Pfam" id="PF19893">
    <property type="entry name" value="DUF6366"/>
    <property type="match status" value="1"/>
</dbReference>
<keyword evidence="3" id="KW-1185">Reference proteome</keyword>
<gene>
    <name evidence="2" type="ORF">G4D63_16770</name>
</gene>
<dbReference type="Proteomes" id="UP000481043">
    <property type="component" value="Unassembled WGS sequence"/>
</dbReference>
<organism evidence="2 3">
    <name type="scientific">Bacillus mesophilus</name>
    <dbReference type="NCBI Taxonomy" id="1808955"/>
    <lineage>
        <taxon>Bacteria</taxon>
        <taxon>Bacillati</taxon>
        <taxon>Bacillota</taxon>
        <taxon>Bacilli</taxon>
        <taxon>Bacillales</taxon>
        <taxon>Bacillaceae</taxon>
        <taxon>Bacillus</taxon>
    </lineage>
</organism>
<dbReference type="RefSeq" id="WP_163180887.1">
    <property type="nucleotide sequence ID" value="NZ_JAAIWM010000007.1"/>
</dbReference>
<comment type="caution">
    <text evidence="2">The sequence shown here is derived from an EMBL/GenBank/DDBJ whole genome shotgun (WGS) entry which is preliminary data.</text>
</comment>
<sequence>MGIDNQEKMRRKEIEKNPMGNFSDAVNRSAIGDPSALLKGGCLTKILTV</sequence>
<accession>A0A6M0QCF4</accession>
<dbReference type="InterPro" id="IPR045946">
    <property type="entry name" value="DUF6366"/>
</dbReference>
<dbReference type="AlphaFoldDB" id="A0A6M0QCF4"/>
<dbReference type="EMBL" id="JAAIWM010000007">
    <property type="protein sequence ID" value="NEY73389.1"/>
    <property type="molecule type" value="Genomic_DNA"/>
</dbReference>
<name>A0A6M0QCF4_9BACI</name>
<feature type="region of interest" description="Disordered" evidence="1">
    <location>
        <begin position="1"/>
        <end position="26"/>
    </location>
</feature>